<protein>
    <submittedName>
        <fullName evidence="2">Sulfurtransferase</fullName>
    </submittedName>
</protein>
<dbReference type="EMBL" id="JRLW01000014">
    <property type="protein sequence ID" value="KGO88874.1"/>
    <property type="molecule type" value="Genomic_DNA"/>
</dbReference>
<name>A0A0A2M9C3_9FLAO</name>
<proteinExistence type="predicted"/>
<keyword evidence="3" id="KW-1185">Reference proteome</keyword>
<dbReference type="InterPro" id="IPR036873">
    <property type="entry name" value="Rhodanese-like_dom_sf"/>
</dbReference>
<dbReference type="OrthoDB" id="9800872at2"/>
<dbReference type="GO" id="GO:0016740">
    <property type="term" value="F:transferase activity"/>
    <property type="evidence" value="ECO:0007669"/>
    <property type="project" value="UniProtKB-KW"/>
</dbReference>
<dbReference type="SMART" id="SM00450">
    <property type="entry name" value="RHOD"/>
    <property type="match status" value="1"/>
</dbReference>
<dbReference type="PANTHER" id="PTHR43031">
    <property type="entry name" value="FAD-DEPENDENT OXIDOREDUCTASE"/>
    <property type="match status" value="1"/>
</dbReference>
<comment type="caution">
    <text evidence="2">The sequence shown here is derived from an EMBL/GenBank/DDBJ whole genome shotgun (WGS) entry which is preliminary data.</text>
</comment>
<gene>
    <name evidence="2" type="ORF">Q764_10695</name>
</gene>
<reference evidence="2 3" key="1">
    <citation type="submission" date="2013-09" db="EMBL/GenBank/DDBJ databases">
        <authorList>
            <person name="Zeng Z."/>
            <person name="Chen C."/>
        </authorList>
    </citation>
    <scope>NUCLEOTIDE SEQUENCE [LARGE SCALE GENOMIC DNA]</scope>
    <source>
        <strain evidence="2 3">GH29-5</strain>
    </source>
</reference>
<organism evidence="2 3">
    <name type="scientific">Flavobacterium suncheonense GH29-5 = DSM 17707</name>
    <dbReference type="NCBI Taxonomy" id="1121899"/>
    <lineage>
        <taxon>Bacteria</taxon>
        <taxon>Pseudomonadati</taxon>
        <taxon>Bacteroidota</taxon>
        <taxon>Flavobacteriia</taxon>
        <taxon>Flavobacteriales</taxon>
        <taxon>Flavobacteriaceae</taxon>
        <taxon>Flavobacterium</taxon>
    </lineage>
</organism>
<evidence type="ECO:0000313" key="3">
    <source>
        <dbReference type="Proteomes" id="UP000030121"/>
    </source>
</evidence>
<dbReference type="STRING" id="1121899.GCA_000430025_00718"/>
<dbReference type="InterPro" id="IPR050229">
    <property type="entry name" value="GlpE_sulfurtransferase"/>
</dbReference>
<evidence type="ECO:0000259" key="1">
    <source>
        <dbReference type="PROSITE" id="PS50206"/>
    </source>
</evidence>
<keyword evidence="2" id="KW-0808">Transferase</keyword>
<dbReference type="AlphaFoldDB" id="A0A0A2M9C3"/>
<dbReference type="PROSITE" id="PS50206">
    <property type="entry name" value="RHODANESE_3"/>
    <property type="match status" value="1"/>
</dbReference>
<dbReference type="CDD" id="cd00158">
    <property type="entry name" value="RHOD"/>
    <property type="match status" value="1"/>
</dbReference>
<feature type="domain" description="Rhodanese" evidence="1">
    <location>
        <begin position="20"/>
        <end position="100"/>
    </location>
</feature>
<accession>A0A0A2M9C3</accession>
<dbReference type="PANTHER" id="PTHR43031:SF1">
    <property type="entry name" value="PYRIDINE NUCLEOTIDE-DISULPHIDE OXIDOREDUCTASE"/>
    <property type="match status" value="1"/>
</dbReference>
<dbReference type="InterPro" id="IPR001763">
    <property type="entry name" value="Rhodanese-like_dom"/>
</dbReference>
<dbReference type="SUPFAM" id="SSF52821">
    <property type="entry name" value="Rhodanese/Cell cycle control phosphatase"/>
    <property type="match status" value="1"/>
</dbReference>
<sequence length="102" mass="11076">MGLLNLLGLGAKPDNLSEFVAKNAVIVDVRTAEEFASGHIEGSRNIPLDSIAAKVSEIKKWNQPVIVCCRSGMRSSQAASLLKQNDIEVMNGGGWQNLQRRL</sequence>
<dbReference type="eggNOG" id="COG0607">
    <property type="taxonomic scope" value="Bacteria"/>
</dbReference>
<dbReference type="Gene3D" id="3.40.250.10">
    <property type="entry name" value="Rhodanese-like domain"/>
    <property type="match status" value="1"/>
</dbReference>
<dbReference type="RefSeq" id="WP_026979492.1">
    <property type="nucleotide sequence ID" value="NZ_AUCZ01000003.1"/>
</dbReference>
<dbReference type="Pfam" id="PF00581">
    <property type="entry name" value="Rhodanese"/>
    <property type="match status" value="1"/>
</dbReference>
<evidence type="ECO:0000313" key="2">
    <source>
        <dbReference type="EMBL" id="KGO88874.1"/>
    </source>
</evidence>
<dbReference type="Proteomes" id="UP000030121">
    <property type="component" value="Unassembled WGS sequence"/>
</dbReference>